<evidence type="ECO:0000256" key="1">
    <source>
        <dbReference type="SAM" id="MobiDB-lite"/>
    </source>
</evidence>
<dbReference type="InterPro" id="IPR001357">
    <property type="entry name" value="BRCT_dom"/>
</dbReference>
<dbReference type="EMBL" id="JAULSR010000001">
    <property type="protein sequence ID" value="KAK0636853.1"/>
    <property type="molecule type" value="Genomic_DNA"/>
</dbReference>
<dbReference type="SUPFAM" id="SSF52113">
    <property type="entry name" value="BRCT domain"/>
    <property type="match status" value="1"/>
</dbReference>
<feature type="compositionally biased region" description="Basic and acidic residues" evidence="1">
    <location>
        <begin position="266"/>
        <end position="282"/>
    </location>
</feature>
<evidence type="ECO:0000313" key="4">
    <source>
        <dbReference type="Proteomes" id="UP001174934"/>
    </source>
</evidence>
<keyword evidence="4" id="KW-1185">Reference proteome</keyword>
<dbReference type="InterPro" id="IPR036420">
    <property type="entry name" value="BRCT_dom_sf"/>
</dbReference>
<dbReference type="Pfam" id="PF00533">
    <property type="entry name" value="BRCT"/>
    <property type="match status" value="1"/>
</dbReference>
<feature type="region of interest" description="Disordered" evidence="1">
    <location>
        <begin position="266"/>
        <end position="311"/>
    </location>
</feature>
<accession>A0AA39XMN3</accession>
<dbReference type="Gene3D" id="3.40.50.10190">
    <property type="entry name" value="BRCT domain"/>
    <property type="match status" value="1"/>
</dbReference>
<feature type="domain" description="BRCT" evidence="2">
    <location>
        <begin position="6"/>
        <end position="105"/>
    </location>
</feature>
<gene>
    <name evidence="3" type="ORF">B0T17DRAFT_651542</name>
</gene>
<proteinExistence type="predicted"/>
<comment type="caution">
    <text evidence="3">The sequence shown here is derived from an EMBL/GenBank/DDBJ whole genome shotgun (WGS) entry which is preliminary data.</text>
</comment>
<organism evidence="3 4">
    <name type="scientific">Bombardia bombarda</name>
    <dbReference type="NCBI Taxonomy" id="252184"/>
    <lineage>
        <taxon>Eukaryota</taxon>
        <taxon>Fungi</taxon>
        <taxon>Dikarya</taxon>
        <taxon>Ascomycota</taxon>
        <taxon>Pezizomycotina</taxon>
        <taxon>Sordariomycetes</taxon>
        <taxon>Sordariomycetidae</taxon>
        <taxon>Sordariales</taxon>
        <taxon>Lasiosphaeriaceae</taxon>
        <taxon>Bombardia</taxon>
    </lineage>
</organism>
<dbReference type="PROSITE" id="PS50172">
    <property type="entry name" value="BRCT"/>
    <property type="match status" value="1"/>
</dbReference>
<reference evidence="3" key="1">
    <citation type="submission" date="2023-06" db="EMBL/GenBank/DDBJ databases">
        <title>Genome-scale phylogeny and comparative genomics of the fungal order Sordariales.</title>
        <authorList>
            <consortium name="Lawrence Berkeley National Laboratory"/>
            <person name="Hensen N."/>
            <person name="Bonometti L."/>
            <person name="Westerberg I."/>
            <person name="Brannstrom I.O."/>
            <person name="Guillou S."/>
            <person name="Cros-Aarteil S."/>
            <person name="Calhoun S."/>
            <person name="Haridas S."/>
            <person name="Kuo A."/>
            <person name="Mondo S."/>
            <person name="Pangilinan J."/>
            <person name="Riley R."/>
            <person name="LaButti K."/>
            <person name="Andreopoulos B."/>
            <person name="Lipzen A."/>
            <person name="Chen C."/>
            <person name="Yanf M."/>
            <person name="Daum C."/>
            <person name="Ng V."/>
            <person name="Clum A."/>
            <person name="Steindorff A."/>
            <person name="Ohm R."/>
            <person name="Martin F."/>
            <person name="Silar P."/>
            <person name="Natvig D."/>
            <person name="Lalanne C."/>
            <person name="Gautier V."/>
            <person name="Ament-velasquez S.L."/>
            <person name="Kruys A."/>
            <person name="Hutchinson M.I."/>
            <person name="Powell A.J."/>
            <person name="Barry K."/>
            <person name="Miller A.N."/>
            <person name="Grigoriev I.V."/>
            <person name="Debuchy R."/>
            <person name="Gladieux P."/>
            <person name="Thoren M.H."/>
            <person name="Johannesson H."/>
        </authorList>
    </citation>
    <scope>NUCLEOTIDE SEQUENCE</scope>
    <source>
        <strain evidence="3">SMH3391-2</strain>
    </source>
</reference>
<evidence type="ECO:0000313" key="3">
    <source>
        <dbReference type="EMBL" id="KAK0636853.1"/>
    </source>
</evidence>
<evidence type="ECO:0000259" key="2">
    <source>
        <dbReference type="PROSITE" id="PS50172"/>
    </source>
</evidence>
<dbReference type="AlphaFoldDB" id="A0AA39XMN3"/>
<protein>
    <recommendedName>
        <fullName evidence="2">BRCT domain-containing protein</fullName>
    </recommendedName>
</protein>
<sequence>MRGRRTEKPSLNGLTISVAGELGDQWTETNIARWVELREGSFSQQMDESVTHLICSPAEFEKRGPKVKTALKHKRGSKACHIVTKDWLEDSINLKRRLPEYGFSLVKSLKKKREKERIAEKVTKGFEQAEKSVNPNFYHLYRDSTFFHYEVTINRDDEEHGIYGQRYVLSLYESHAKPHLYWFVAKFYKKKHVSLPNFHRPSETPGSFNREFTEFSRFFHKKTGIPWVHRLVRAGTMDKTFFQYTPPVRGKPVGWISLEDMPIMKDKIDPPDAEKKEDEHEQQPPPEQAQLELPQSSPEDLHPEQPSTPVASATVAAIPTIENVIVIDISSDEDEADENDEDDDMIMIEALDDTAVPVVADGDDDCQPISTVQYV</sequence>
<dbReference type="Proteomes" id="UP001174934">
    <property type="component" value="Unassembled WGS sequence"/>
</dbReference>
<name>A0AA39XMN3_9PEZI</name>